<evidence type="ECO:0000313" key="2">
    <source>
        <dbReference type="EMBL" id="MDP9838664.1"/>
    </source>
</evidence>
<sequence>MTDQDNKLAEQGLIARVLMKLADELRELAEAPLFAPEDVANDDRAPLPEQARPSA</sequence>
<protein>
    <recommendedName>
        <fullName evidence="4">Transposase</fullName>
    </recommendedName>
</protein>
<evidence type="ECO:0008006" key="4">
    <source>
        <dbReference type="Google" id="ProtNLM"/>
    </source>
</evidence>
<evidence type="ECO:0000256" key="1">
    <source>
        <dbReference type="SAM" id="MobiDB-lite"/>
    </source>
</evidence>
<name>A0ABT9PVZ5_9HYPH</name>
<accession>A0ABT9PVZ5</accession>
<gene>
    <name evidence="2" type="ORF">J2T09_003436</name>
</gene>
<organism evidence="2 3">
    <name type="scientific">Neorhizobium huautlense</name>
    <dbReference type="NCBI Taxonomy" id="67774"/>
    <lineage>
        <taxon>Bacteria</taxon>
        <taxon>Pseudomonadati</taxon>
        <taxon>Pseudomonadota</taxon>
        <taxon>Alphaproteobacteria</taxon>
        <taxon>Hyphomicrobiales</taxon>
        <taxon>Rhizobiaceae</taxon>
        <taxon>Rhizobium/Agrobacterium group</taxon>
        <taxon>Neorhizobium</taxon>
    </lineage>
</organism>
<feature type="region of interest" description="Disordered" evidence="1">
    <location>
        <begin position="35"/>
        <end position="55"/>
    </location>
</feature>
<dbReference type="RefSeq" id="WP_306836776.1">
    <property type="nucleotide sequence ID" value="NZ_JAUSRF010000011.1"/>
</dbReference>
<comment type="caution">
    <text evidence="2">The sequence shown here is derived from an EMBL/GenBank/DDBJ whole genome shotgun (WGS) entry which is preliminary data.</text>
</comment>
<dbReference type="EMBL" id="JAUSRF010000011">
    <property type="protein sequence ID" value="MDP9838664.1"/>
    <property type="molecule type" value="Genomic_DNA"/>
</dbReference>
<proteinExistence type="predicted"/>
<reference evidence="2 3" key="1">
    <citation type="submission" date="2023-07" db="EMBL/GenBank/DDBJ databases">
        <title>Sorghum-associated microbial communities from plants grown in Nebraska, USA.</title>
        <authorList>
            <person name="Schachtman D."/>
        </authorList>
    </citation>
    <scope>NUCLEOTIDE SEQUENCE [LARGE SCALE GENOMIC DNA]</scope>
    <source>
        <strain evidence="2 3">DS1307</strain>
    </source>
</reference>
<evidence type="ECO:0000313" key="3">
    <source>
        <dbReference type="Proteomes" id="UP001241472"/>
    </source>
</evidence>
<keyword evidence="3" id="KW-1185">Reference proteome</keyword>
<dbReference type="Proteomes" id="UP001241472">
    <property type="component" value="Unassembled WGS sequence"/>
</dbReference>